<gene>
    <name evidence="4" type="ORF">MCOR33_003704</name>
</gene>
<dbReference type="SUPFAM" id="SSF51735">
    <property type="entry name" value="NAD(P)-binding Rossmann-fold domains"/>
    <property type="match status" value="1"/>
</dbReference>
<proteinExistence type="inferred from homology"/>
<evidence type="ECO:0000256" key="3">
    <source>
        <dbReference type="RuleBase" id="RU000363"/>
    </source>
</evidence>
<dbReference type="PRINTS" id="PR00081">
    <property type="entry name" value="GDHRDH"/>
</dbReference>
<dbReference type="InterPro" id="IPR002347">
    <property type="entry name" value="SDR_fam"/>
</dbReference>
<dbReference type="Proteomes" id="UP001059893">
    <property type="component" value="Unassembled WGS sequence"/>
</dbReference>
<sequence length="325" mass="35177">MPLGRTNIPCYGYPTMPRFDLCGKYAVLTGGGSGITLEFIKLLLAGGTSVIVGDLHLRPEAEEVAATYPHPPRDPQKASFVFHRTDVTSWPGLSSLWTAALATFPQVDLVVPGAGILEPTWSSFWFPPGAEGSPSTDDADAEPGTYATLDVDLVHPIRLAQLALAYWTARKVKGNLLFVGSVAGYTSTVHVPLYHAAKAGIHGFVKSIAPLHARLGIRVACIAPGPVRTPIWNPNVPIAKRGDEQPTLTPEFVAELMLDVCTSDRYGDGNIVECIEVGTSDKHNPTFREVPCHLLYPSLDPSVSPAMDAEEQRLWKRLETRGFEA</sequence>
<organism evidence="4 5">
    <name type="scientific">Pyricularia grisea</name>
    <name type="common">Crabgrass-specific blast fungus</name>
    <name type="synonym">Magnaporthe grisea</name>
    <dbReference type="NCBI Taxonomy" id="148305"/>
    <lineage>
        <taxon>Eukaryota</taxon>
        <taxon>Fungi</taxon>
        <taxon>Dikarya</taxon>
        <taxon>Ascomycota</taxon>
        <taxon>Pezizomycotina</taxon>
        <taxon>Sordariomycetes</taxon>
        <taxon>Sordariomycetidae</taxon>
        <taxon>Magnaporthales</taxon>
        <taxon>Pyriculariaceae</taxon>
        <taxon>Pyricularia</taxon>
    </lineage>
</organism>
<evidence type="ECO:0008006" key="6">
    <source>
        <dbReference type="Google" id="ProtNLM"/>
    </source>
</evidence>
<dbReference type="PRINTS" id="PR00080">
    <property type="entry name" value="SDRFAMILY"/>
</dbReference>
<protein>
    <recommendedName>
        <fullName evidence="6">NAD-dependent 15-hydroxyprostaglandin dehydrogenase</fullName>
    </recommendedName>
</protein>
<dbReference type="Pfam" id="PF00106">
    <property type="entry name" value="adh_short"/>
    <property type="match status" value="1"/>
</dbReference>
<evidence type="ECO:0000256" key="1">
    <source>
        <dbReference type="ARBA" id="ARBA00006484"/>
    </source>
</evidence>
<comment type="caution">
    <text evidence="4">The sequence shown here is derived from an EMBL/GenBank/DDBJ whole genome shotgun (WGS) entry which is preliminary data.</text>
</comment>
<evidence type="ECO:0000256" key="2">
    <source>
        <dbReference type="ARBA" id="ARBA00023002"/>
    </source>
</evidence>
<dbReference type="Gene3D" id="3.40.50.720">
    <property type="entry name" value="NAD(P)-binding Rossmann-like Domain"/>
    <property type="match status" value="1"/>
</dbReference>
<keyword evidence="5" id="KW-1185">Reference proteome</keyword>
<evidence type="ECO:0000313" key="4">
    <source>
        <dbReference type="EMBL" id="KAI6300675.1"/>
    </source>
</evidence>
<keyword evidence="2" id="KW-0560">Oxidoreductase</keyword>
<accession>A0ABQ8NQJ5</accession>
<dbReference type="PANTHER" id="PTHR44229:SF4">
    <property type="entry name" value="15-HYDROXYPROSTAGLANDIN DEHYDROGENASE [NAD(+)]"/>
    <property type="match status" value="1"/>
</dbReference>
<reference evidence="4" key="1">
    <citation type="submission" date="2021-01" db="EMBL/GenBank/DDBJ databases">
        <title>Deciphering the adaptive evolutionary patterns associated with biogeogrpahic diversity in the finger millet blast pathogen Magnaporthe oryzae in Eastern Africa.</title>
        <authorList>
            <person name="Onyema G."/>
            <person name="Shittu T.A."/>
            <person name="Dodsworth S."/>
            <person name="Devilliers S."/>
            <person name="Muthumeenakshi S."/>
            <person name="Sreenivasaprasad S."/>
        </authorList>
    </citation>
    <scope>NUCLEOTIDE SEQUENCE</scope>
    <source>
        <strain evidence="4">D15/s37</strain>
    </source>
</reference>
<evidence type="ECO:0000313" key="5">
    <source>
        <dbReference type="Proteomes" id="UP001059893"/>
    </source>
</evidence>
<comment type="similarity">
    <text evidence="1 3">Belongs to the short-chain dehydrogenases/reductases (SDR) family.</text>
</comment>
<dbReference type="InterPro" id="IPR036291">
    <property type="entry name" value="NAD(P)-bd_dom_sf"/>
</dbReference>
<dbReference type="EMBL" id="JABSND010000049">
    <property type="protein sequence ID" value="KAI6300675.1"/>
    <property type="molecule type" value="Genomic_DNA"/>
</dbReference>
<name>A0ABQ8NQJ5_PYRGI</name>
<dbReference type="PANTHER" id="PTHR44229">
    <property type="entry name" value="15-HYDROXYPROSTAGLANDIN DEHYDROGENASE [NAD(+)]"/>
    <property type="match status" value="1"/>
</dbReference>